<reference evidence="2" key="1">
    <citation type="submission" date="2025-08" db="UniProtKB">
        <authorList>
            <consortium name="RefSeq"/>
        </authorList>
    </citation>
    <scope>IDENTIFICATION</scope>
    <source>
        <tissue evidence="2">Whole organism</tissue>
    </source>
</reference>
<sequence>MNVVTININITVNTSAYFSELARCLRDSKDELPAIVEHFVDIEPNITVRNLIITTTCCGVLPLATMCKEKLCLSLQECPDHPGTLEVMNLMHSLLIKHYCANDASELMEVLRTTSVTCARQILRMITECWGKAGLDYNDITSVLRRLSRREKLCQQLVGTQKCVLEFFKTSEPCQGPLVDMIRNKTALVLAEFTCAKYGEEGKHLRDL</sequence>
<gene>
    <name evidence="2" type="primary">LOC108677309</name>
</gene>
<dbReference type="Proteomes" id="UP000694843">
    <property type="component" value="Unplaced"/>
</dbReference>
<accession>A0A8B7P7A3</accession>
<keyword evidence="1" id="KW-1185">Reference proteome</keyword>
<organism evidence="1 2">
    <name type="scientific">Hyalella azteca</name>
    <name type="common">Amphipod</name>
    <dbReference type="NCBI Taxonomy" id="294128"/>
    <lineage>
        <taxon>Eukaryota</taxon>
        <taxon>Metazoa</taxon>
        <taxon>Ecdysozoa</taxon>
        <taxon>Arthropoda</taxon>
        <taxon>Crustacea</taxon>
        <taxon>Multicrustacea</taxon>
        <taxon>Malacostraca</taxon>
        <taxon>Eumalacostraca</taxon>
        <taxon>Peracarida</taxon>
        <taxon>Amphipoda</taxon>
        <taxon>Senticaudata</taxon>
        <taxon>Talitrida</taxon>
        <taxon>Talitroidea</taxon>
        <taxon>Hyalellidae</taxon>
        <taxon>Hyalella</taxon>
    </lineage>
</organism>
<dbReference type="RefSeq" id="XP_018021011.1">
    <property type="nucleotide sequence ID" value="XM_018165522.2"/>
</dbReference>
<dbReference type="GeneID" id="108677309"/>
<dbReference type="AlphaFoldDB" id="A0A8B7P7A3"/>
<evidence type="ECO:0000313" key="1">
    <source>
        <dbReference type="Proteomes" id="UP000694843"/>
    </source>
</evidence>
<proteinExistence type="predicted"/>
<protein>
    <submittedName>
        <fullName evidence="2">Uncharacterized protein LOC108677309</fullName>
    </submittedName>
</protein>
<dbReference type="KEGG" id="hazt:108677309"/>
<evidence type="ECO:0000313" key="2">
    <source>
        <dbReference type="RefSeq" id="XP_018021011.1"/>
    </source>
</evidence>
<name>A0A8B7P7A3_HYAAZ</name>